<sequence length="87" mass="10292">MSDKTAPRCQLRLEWIHGYRGHQCRNNLYYTAGKEVVYFVAGVGVVYNTREHTQKFFLGHNDDIIRYHMSSFCRRFQSMLNHGLFSS</sequence>
<protein>
    <submittedName>
        <fullName evidence="3">Echinoderm microtubule-associated protein-like 6</fullName>
    </submittedName>
</protein>
<dbReference type="InterPro" id="IPR050630">
    <property type="entry name" value="WD_repeat_EMAP"/>
</dbReference>
<dbReference type="Pfam" id="PF03451">
    <property type="entry name" value="HELP"/>
    <property type="match status" value="1"/>
</dbReference>
<keyword evidence="1" id="KW-0853">WD repeat</keyword>
<evidence type="ECO:0000256" key="2">
    <source>
        <dbReference type="ARBA" id="ARBA00022737"/>
    </source>
</evidence>
<dbReference type="Proteomes" id="UP001476798">
    <property type="component" value="Unassembled WGS sequence"/>
</dbReference>
<evidence type="ECO:0000256" key="1">
    <source>
        <dbReference type="ARBA" id="ARBA00022574"/>
    </source>
</evidence>
<comment type="caution">
    <text evidence="3">The sequence shown here is derived from an EMBL/GenBank/DDBJ whole genome shotgun (WGS) entry which is preliminary data.</text>
</comment>
<proteinExistence type="predicted"/>
<dbReference type="PANTHER" id="PTHR13720">
    <property type="entry name" value="WD-40 REPEAT PROTEIN"/>
    <property type="match status" value="1"/>
</dbReference>
<dbReference type="EMBL" id="JAHRIO010075328">
    <property type="protein sequence ID" value="MEQ2183307.1"/>
    <property type="molecule type" value="Genomic_DNA"/>
</dbReference>
<organism evidence="3 4">
    <name type="scientific">Goodea atripinnis</name>
    <dbReference type="NCBI Taxonomy" id="208336"/>
    <lineage>
        <taxon>Eukaryota</taxon>
        <taxon>Metazoa</taxon>
        <taxon>Chordata</taxon>
        <taxon>Craniata</taxon>
        <taxon>Vertebrata</taxon>
        <taxon>Euteleostomi</taxon>
        <taxon>Actinopterygii</taxon>
        <taxon>Neopterygii</taxon>
        <taxon>Teleostei</taxon>
        <taxon>Neoteleostei</taxon>
        <taxon>Acanthomorphata</taxon>
        <taxon>Ovalentaria</taxon>
        <taxon>Atherinomorphae</taxon>
        <taxon>Cyprinodontiformes</taxon>
        <taxon>Goodeidae</taxon>
        <taxon>Goodea</taxon>
    </lineage>
</organism>
<dbReference type="Gene3D" id="2.130.10.10">
    <property type="entry name" value="YVTN repeat-like/Quinoprotein amine dehydrogenase"/>
    <property type="match status" value="2"/>
</dbReference>
<gene>
    <name evidence="3" type="primary">EML6_4</name>
    <name evidence="3" type="ORF">GOODEAATRI_031454</name>
</gene>
<dbReference type="InterPro" id="IPR015943">
    <property type="entry name" value="WD40/YVTN_repeat-like_dom_sf"/>
</dbReference>
<accession>A0ABV0PIY5</accession>
<keyword evidence="2" id="KW-0677">Repeat</keyword>
<evidence type="ECO:0000313" key="3">
    <source>
        <dbReference type="EMBL" id="MEQ2183307.1"/>
    </source>
</evidence>
<dbReference type="InterPro" id="IPR005108">
    <property type="entry name" value="HELP"/>
</dbReference>
<keyword evidence="4" id="KW-1185">Reference proteome</keyword>
<dbReference type="PANTHER" id="PTHR13720:SF33">
    <property type="entry name" value="HELP DOMAIN-CONTAINING PROTEIN"/>
    <property type="match status" value="1"/>
</dbReference>
<name>A0ABV0PIY5_9TELE</name>
<reference evidence="3 4" key="1">
    <citation type="submission" date="2021-06" db="EMBL/GenBank/DDBJ databases">
        <authorList>
            <person name="Palmer J.M."/>
        </authorList>
    </citation>
    <scope>NUCLEOTIDE SEQUENCE [LARGE SCALE GENOMIC DNA]</scope>
    <source>
        <strain evidence="3 4">GA_2019</strain>
        <tissue evidence="3">Muscle</tissue>
    </source>
</reference>
<evidence type="ECO:0000313" key="4">
    <source>
        <dbReference type="Proteomes" id="UP001476798"/>
    </source>
</evidence>